<keyword evidence="1" id="KW-0472">Membrane</keyword>
<gene>
    <name evidence="2" type="ORF">ND861_19560</name>
</gene>
<dbReference type="EMBL" id="JAMQPM010000091">
    <property type="protein sequence ID" value="MCW7528563.1"/>
    <property type="molecule type" value="Genomic_DNA"/>
</dbReference>
<name>A0ABT3MPT6_9LEPT</name>
<evidence type="ECO:0000313" key="2">
    <source>
        <dbReference type="EMBL" id="MCW7528563.1"/>
    </source>
</evidence>
<feature type="transmembrane region" description="Helical" evidence="1">
    <location>
        <begin position="81"/>
        <end position="103"/>
    </location>
</feature>
<feature type="transmembrane region" description="Helical" evidence="1">
    <location>
        <begin position="6"/>
        <end position="25"/>
    </location>
</feature>
<feature type="non-terminal residue" evidence="2">
    <location>
        <position position="160"/>
    </location>
</feature>
<keyword evidence="1" id="KW-1133">Transmembrane helix</keyword>
<proteinExistence type="predicted"/>
<protein>
    <recommendedName>
        <fullName evidence="4">ABC transmembrane type-1 domain-containing protein</fullName>
    </recommendedName>
</protein>
<keyword evidence="1" id="KW-0812">Transmembrane</keyword>
<sequence length="160" mass="18408">MDTIVGLIGLLFPGYFGLSLSEFFTGNRTRNSLSRNIYSIFFSLLAILELNLIIPEKWLNYFINNFLNKENSISAVYDYKIVGIIFILTILSLISSVLLTYILNNSWTRKIVSKIFKRSIDQNLIFSKLNHYSKNKITDILVKLKTGNFVIGRFTQGSDF</sequence>
<evidence type="ECO:0000256" key="1">
    <source>
        <dbReference type="SAM" id="Phobius"/>
    </source>
</evidence>
<dbReference type="Proteomes" id="UP001208912">
    <property type="component" value="Unassembled WGS sequence"/>
</dbReference>
<evidence type="ECO:0000313" key="3">
    <source>
        <dbReference type="Proteomes" id="UP001208912"/>
    </source>
</evidence>
<accession>A0ABT3MPT6</accession>
<evidence type="ECO:0008006" key="4">
    <source>
        <dbReference type="Google" id="ProtNLM"/>
    </source>
</evidence>
<comment type="caution">
    <text evidence="2">The sequence shown here is derived from an EMBL/GenBank/DDBJ whole genome shotgun (WGS) entry which is preliminary data.</text>
</comment>
<feature type="transmembrane region" description="Helical" evidence="1">
    <location>
        <begin position="37"/>
        <end position="54"/>
    </location>
</feature>
<organism evidence="2 3">
    <name type="scientific">Leptospira soteropolitanensis</name>
    <dbReference type="NCBI Taxonomy" id="2950025"/>
    <lineage>
        <taxon>Bacteria</taxon>
        <taxon>Pseudomonadati</taxon>
        <taxon>Spirochaetota</taxon>
        <taxon>Spirochaetia</taxon>
        <taxon>Leptospirales</taxon>
        <taxon>Leptospiraceae</taxon>
        <taxon>Leptospira</taxon>
    </lineage>
</organism>
<keyword evidence="3" id="KW-1185">Reference proteome</keyword>
<reference evidence="2 3" key="1">
    <citation type="submission" date="2022-06" db="EMBL/GenBank/DDBJ databases">
        <title>Leptospira isolates from biofilms formed at urban environments.</title>
        <authorList>
            <person name="Ribeiro P.S."/>
            <person name="Sousa T."/>
            <person name="Carvalho N."/>
            <person name="Aburjaile F."/>
            <person name="Neves F."/>
            <person name="Oliveira D."/>
            <person name="Blanco L."/>
            <person name="Lima J."/>
            <person name="Costa F."/>
            <person name="Brenig B."/>
            <person name="Soares S."/>
            <person name="Ramos R."/>
            <person name="Goes-Neto A."/>
            <person name="Matiuzzi M."/>
            <person name="Azevedo V."/>
            <person name="Ristow P."/>
        </authorList>
    </citation>
    <scope>NUCLEOTIDE SEQUENCE [LARGE SCALE GENOMIC DNA]</scope>
    <source>
        <strain evidence="2 3">VSF19</strain>
    </source>
</reference>